<dbReference type="PANTHER" id="PTHR42794">
    <property type="entry name" value="HEMIN IMPORT ATP-BINDING PROTEIN HMUV"/>
    <property type="match status" value="1"/>
</dbReference>
<keyword evidence="3 7" id="KW-0067">ATP-binding</keyword>
<dbReference type="FunFam" id="3.40.50.300:FF:000134">
    <property type="entry name" value="Iron-enterobactin ABC transporter ATP-binding protein"/>
    <property type="match status" value="1"/>
</dbReference>
<protein>
    <submittedName>
        <fullName evidence="7">Heme ABC transporter ATP-binding protein</fullName>
    </submittedName>
</protein>
<evidence type="ECO:0000256" key="4">
    <source>
        <dbReference type="ARBA" id="ARBA00022967"/>
    </source>
</evidence>
<comment type="caution">
    <text evidence="7">The sequence shown here is derived from an EMBL/GenBank/DDBJ whole genome shotgun (WGS) entry which is preliminary data.</text>
</comment>
<keyword evidence="2" id="KW-0547">Nucleotide-binding</keyword>
<proteinExistence type="predicted"/>
<dbReference type="NCBIfam" id="NF010068">
    <property type="entry name" value="PRK13548.1"/>
    <property type="match status" value="1"/>
</dbReference>
<name>A0A4R1BQH5_9ACTN</name>
<dbReference type="Pfam" id="PF00005">
    <property type="entry name" value="ABC_tran"/>
    <property type="match status" value="1"/>
</dbReference>
<evidence type="ECO:0000259" key="6">
    <source>
        <dbReference type="PROSITE" id="PS50893"/>
    </source>
</evidence>
<dbReference type="GO" id="GO:0016887">
    <property type="term" value="F:ATP hydrolysis activity"/>
    <property type="evidence" value="ECO:0007669"/>
    <property type="project" value="InterPro"/>
</dbReference>
<dbReference type="SMART" id="SM00382">
    <property type="entry name" value="AAA"/>
    <property type="match status" value="1"/>
</dbReference>
<dbReference type="AlphaFoldDB" id="A0A4R1BQH5"/>
<organism evidence="7 8">
    <name type="scientific">Rubrobacter taiwanensis</name>
    <dbReference type="NCBI Taxonomy" id="185139"/>
    <lineage>
        <taxon>Bacteria</taxon>
        <taxon>Bacillati</taxon>
        <taxon>Actinomycetota</taxon>
        <taxon>Rubrobacteria</taxon>
        <taxon>Rubrobacterales</taxon>
        <taxon>Rubrobacteraceae</taxon>
        <taxon>Rubrobacter</taxon>
    </lineage>
</organism>
<sequence>MRYAALQARDLGYSAGASRLLGGVELELYPGELLALVGPNGAGKTTLLRLLAGDAEPAEGEVLLYGRPLSDYAVRELALKRSVLPQQTYLRFAFTALEVVLMGRAPHLGFGRDEGPEDLAVARRCMEQTDTRHLEARSYPTLSGGEQRRVTLARVLAQEAPVMLLDEPTAALDIRHQELVMETARGLAAGGAAVLAVLHDLNLAAAHADRVAVLSGGELVALGRPAEVMTADLLSGVFDYPISVTEHPARGTPLILPLPRTGPAEERTGMRNADRHPD</sequence>
<dbReference type="InterPro" id="IPR003593">
    <property type="entry name" value="AAA+_ATPase"/>
</dbReference>
<accession>A0A4R1BQH5</accession>
<evidence type="ECO:0000313" key="7">
    <source>
        <dbReference type="EMBL" id="TCJ19993.1"/>
    </source>
</evidence>
<evidence type="ECO:0000256" key="5">
    <source>
        <dbReference type="SAM" id="MobiDB-lite"/>
    </source>
</evidence>
<dbReference type="GO" id="GO:0005524">
    <property type="term" value="F:ATP binding"/>
    <property type="evidence" value="ECO:0007669"/>
    <property type="project" value="UniProtKB-KW"/>
</dbReference>
<reference evidence="7 8" key="1">
    <citation type="submission" date="2019-03" db="EMBL/GenBank/DDBJ databases">
        <title>Whole genome sequence of a novel Rubrobacter taiwanensis strain, isolated from Yellowstone National Park.</title>
        <authorList>
            <person name="Freed S."/>
            <person name="Ramaley R.F."/>
            <person name="Kyndt J.A."/>
        </authorList>
    </citation>
    <scope>NUCLEOTIDE SEQUENCE [LARGE SCALE GENOMIC DNA]</scope>
    <source>
        <strain evidence="7 8">Yellowstone</strain>
    </source>
</reference>
<feature type="region of interest" description="Disordered" evidence="5">
    <location>
        <begin position="251"/>
        <end position="278"/>
    </location>
</feature>
<dbReference type="PROSITE" id="PS00211">
    <property type="entry name" value="ABC_TRANSPORTER_1"/>
    <property type="match status" value="1"/>
</dbReference>
<dbReference type="InterPro" id="IPR027417">
    <property type="entry name" value="P-loop_NTPase"/>
</dbReference>
<dbReference type="InterPro" id="IPR017871">
    <property type="entry name" value="ABC_transporter-like_CS"/>
</dbReference>
<dbReference type="PANTHER" id="PTHR42794:SF1">
    <property type="entry name" value="HEMIN IMPORT ATP-BINDING PROTEIN HMUV"/>
    <property type="match status" value="1"/>
</dbReference>
<dbReference type="InterPro" id="IPR003439">
    <property type="entry name" value="ABC_transporter-like_ATP-bd"/>
</dbReference>
<dbReference type="EMBL" id="SKBU01000006">
    <property type="protein sequence ID" value="TCJ19993.1"/>
    <property type="molecule type" value="Genomic_DNA"/>
</dbReference>
<evidence type="ECO:0000313" key="8">
    <source>
        <dbReference type="Proteomes" id="UP000295244"/>
    </source>
</evidence>
<keyword evidence="8" id="KW-1185">Reference proteome</keyword>
<evidence type="ECO:0000256" key="1">
    <source>
        <dbReference type="ARBA" id="ARBA00022448"/>
    </source>
</evidence>
<feature type="domain" description="ABC transporter" evidence="6">
    <location>
        <begin position="6"/>
        <end position="241"/>
    </location>
</feature>
<dbReference type="Gene3D" id="3.40.50.300">
    <property type="entry name" value="P-loop containing nucleotide triphosphate hydrolases"/>
    <property type="match status" value="1"/>
</dbReference>
<dbReference type="Proteomes" id="UP000295244">
    <property type="component" value="Unassembled WGS sequence"/>
</dbReference>
<dbReference type="SUPFAM" id="SSF52540">
    <property type="entry name" value="P-loop containing nucleoside triphosphate hydrolases"/>
    <property type="match status" value="1"/>
</dbReference>
<feature type="compositionally biased region" description="Basic and acidic residues" evidence="5">
    <location>
        <begin position="263"/>
        <end position="278"/>
    </location>
</feature>
<dbReference type="CDD" id="cd03214">
    <property type="entry name" value="ABC_Iron-Siderophores_B12_Hemin"/>
    <property type="match status" value="1"/>
</dbReference>
<dbReference type="RefSeq" id="WP_132688432.1">
    <property type="nucleotide sequence ID" value="NZ_SKBU01000006.1"/>
</dbReference>
<dbReference type="PROSITE" id="PS50893">
    <property type="entry name" value="ABC_TRANSPORTER_2"/>
    <property type="match status" value="1"/>
</dbReference>
<dbReference type="OrthoDB" id="5296765at2"/>
<evidence type="ECO:0000256" key="2">
    <source>
        <dbReference type="ARBA" id="ARBA00022741"/>
    </source>
</evidence>
<evidence type="ECO:0000256" key="3">
    <source>
        <dbReference type="ARBA" id="ARBA00022840"/>
    </source>
</evidence>
<keyword evidence="1" id="KW-0813">Transport</keyword>
<gene>
    <name evidence="7" type="ORF">E0L93_03340</name>
</gene>
<keyword evidence="4" id="KW-1278">Translocase</keyword>